<gene>
    <name evidence="1" type="ORF">MEA186_19952</name>
</gene>
<dbReference type="EMBL" id="AGSN01000130">
    <property type="protein sequence ID" value="EHH10253.1"/>
    <property type="molecule type" value="Genomic_DNA"/>
</dbReference>
<sequence>MNNREISRDGSLLTVSIPMAIRKRGGRKLVVSPAGAEPWGPSRPCIDNTLLRALVQAFHWQHELESGQHATISELAAAEKLDRSFVSHMLRLTLLAPDVVEAILDGRQPPTMQLQPLVRGFPVEWERQRRDGCCL</sequence>
<keyword evidence="2" id="KW-1185">Reference proteome</keyword>
<dbReference type="RefSeq" id="WP_006203603.1">
    <property type="nucleotide sequence ID" value="NZ_AGSN01000130.1"/>
</dbReference>
<dbReference type="STRING" id="1082933.A6B35_26990"/>
<name>G6YDF3_9HYPH</name>
<dbReference type="OrthoDB" id="1550462at2"/>
<proteinExistence type="predicted"/>
<reference evidence="1 2" key="1">
    <citation type="journal article" date="2012" name="J. Bacteriol.">
        <title>Draft Genome Sequence of Plant Growth-Promoting Rhizobium Mesorhizobium amorphae, Isolated from Zinc-Lead Mine Tailings.</title>
        <authorList>
            <person name="Hao X."/>
            <person name="Lin Y."/>
            <person name="Johnstone L."/>
            <person name="Baltrus D.A."/>
            <person name="Miller S.J."/>
            <person name="Wei G."/>
            <person name="Rensing C."/>
        </authorList>
    </citation>
    <scope>NUCLEOTIDE SEQUENCE [LARGE SCALE GENOMIC DNA]</scope>
    <source>
        <strain evidence="1 2">CCNWGS0123</strain>
    </source>
</reference>
<dbReference type="KEGG" id="mamo:A6B35_26990"/>
<evidence type="ECO:0000313" key="1">
    <source>
        <dbReference type="EMBL" id="EHH10253.1"/>
    </source>
</evidence>
<dbReference type="PATRIC" id="fig|1082933.3.peg.3899"/>
<organism evidence="1 2">
    <name type="scientific">Mesorhizobium amorphae CCNWGS0123</name>
    <dbReference type="NCBI Taxonomy" id="1082933"/>
    <lineage>
        <taxon>Bacteria</taxon>
        <taxon>Pseudomonadati</taxon>
        <taxon>Pseudomonadota</taxon>
        <taxon>Alphaproteobacteria</taxon>
        <taxon>Hyphomicrobiales</taxon>
        <taxon>Phyllobacteriaceae</taxon>
        <taxon>Mesorhizobium</taxon>
    </lineage>
</organism>
<accession>G6YDF3</accession>
<dbReference type="eggNOG" id="COG1961">
    <property type="taxonomic scope" value="Bacteria"/>
</dbReference>
<evidence type="ECO:0000313" key="2">
    <source>
        <dbReference type="Proteomes" id="UP000002949"/>
    </source>
</evidence>
<dbReference type="Proteomes" id="UP000002949">
    <property type="component" value="Unassembled WGS sequence"/>
</dbReference>
<protein>
    <submittedName>
        <fullName evidence="1">Putative bacteriophage-related protein</fullName>
    </submittedName>
</protein>
<dbReference type="AlphaFoldDB" id="G6YDF3"/>
<dbReference type="SUPFAM" id="SSF109709">
    <property type="entry name" value="KorB DNA-binding domain-like"/>
    <property type="match status" value="1"/>
</dbReference>